<evidence type="ECO:0000313" key="3">
    <source>
        <dbReference type="Proteomes" id="UP000799440"/>
    </source>
</evidence>
<feature type="region of interest" description="Disordered" evidence="1">
    <location>
        <begin position="171"/>
        <end position="253"/>
    </location>
</feature>
<protein>
    <submittedName>
        <fullName evidence="2">Uncharacterized protein</fullName>
    </submittedName>
</protein>
<sequence>MAMHAFSLNNLTPIEAFRLQNLKNAVRILKNPCTCPTHMPQMYACAHDDAILKDGSVPQLIRQGHSPNSLARIALDYFDRPMSQYSTDQVSALLRLRRILAREDSDNILQKLTWADSGRVIPKREIDKILKIYNELFFLGQTSLQGNFRWITGLTRDHQALARYAQWNDGTHATNSSLPYPQSLETAPSTRHPRHGTLDTAPSTRHPRHGTLDTAPSTHLQACKMPPNRANHTTRPTNRVDPTARPTNRKKRTTREVIAKLANRVDR</sequence>
<dbReference type="Proteomes" id="UP000799440">
    <property type="component" value="Unassembled WGS sequence"/>
</dbReference>
<organism evidence="2 3">
    <name type="scientific">Sporormia fimetaria CBS 119925</name>
    <dbReference type="NCBI Taxonomy" id="1340428"/>
    <lineage>
        <taxon>Eukaryota</taxon>
        <taxon>Fungi</taxon>
        <taxon>Dikarya</taxon>
        <taxon>Ascomycota</taxon>
        <taxon>Pezizomycotina</taxon>
        <taxon>Dothideomycetes</taxon>
        <taxon>Pleosporomycetidae</taxon>
        <taxon>Pleosporales</taxon>
        <taxon>Sporormiaceae</taxon>
        <taxon>Sporormia</taxon>
    </lineage>
</organism>
<gene>
    <name evidence="2" type="ORF">M011DRAFT_477553</name>
</gene>
<dbReference type="AlphaFoldDB" id="A0A6A6VBL1"/>
<evidence type="ECO:0000313" key="2">
    <source>
        <dbReference type="EMBL" id="KAF2747099.1"/>
    </source>
</evidence>
<name>A0A6A6VBL1_9PLEO</name>
<reference evidence="2" key="1">
    <citation type="journal article" date="2020" name="Stud. Mycol.">
        <title>101 Dothideomycetes genomes: a test case for predicting lifestyles and emergence of pathogens.</title>
        <authorList>
            <person name="Haridas S."/>
            <person name="Albert R."/>
            <person name="Binder M."/>
            <person name="Bloem J."/>
            <person name="Labutti K."/>
            <person name="Salamov A."/>
            <person name="Andreopoulos B."/>
            <person name="Baker S."/>
            <person name="Barry K."/>
            <person name="Bills G."/>
            <person name="Bluhm B."/>
            <person name="Cannon C."/>
            <person name="Castanera R."/>
            <person name="Culley D."/>
            <person name="Daum C."/>
            <person name="Ezra D."/>
            <person name="Gonzalez J."/>
            <person name="Henrissat B."/>
            <person name="Kuo A."/>
            <person name="Liang C."/>
            <person name="Lipzen A."/>
            <person name="Lutzoni F."/>
            <person name="Magnuson J."/>
            <person name="Mondo S."/>
            <person name="Nolan M."/>
            <person name="Ohm R."/>
            <person name="Pangilinan J."/>
            <person name="Park H.-J."/>
            <person name="Ramirez L."/>
            <person name="Alfaro M."/>
            <person name="Sun H."/>
            <person name="Tritt A."/>
            <person name="Yoshinaga Y."/>
            <person name="Zwiers L.-H."/>
            <person name="Turgeon B."/>
            <person name="Goodwin S."/>
            <person name="Spatafora J."/>
            <person name="Crous P."/>
            <person name="Grigoriev I."/>
        </authorList>
    </citation>
    <scope>NUCLEOTIDE SEQUENCE</scope>
    <source>
        <strain evidence="2">CBS 119925</strain>
    </source>
</reference>
<dbReference type="EMBL" id="MU006574">
    <property type="protein sequence ID" value="KAF2747099.1"/>
    <property type="molecule type" value="Genomic_DNA"/>
</dbReference>
<feature type="compositionally biased region" description="Polar residues" evidence="1">
    <location>
        <begin position="171"/>
        <end position="189"/>
    </location>
</feature>
<accession>A0A6A6VBL1</accession>
<keyword evidence="3" id="KW-1185">Reference proteome</keyword>
<proteinExistence type="predicted"/>
<evidence type="ECO:0000256" key="1">
    <source>
        <dbReference type="SAM" id="MobiDB-lite"/>
    </source>
</evidence>